<sequence length="225" mass="25816">MVKIYILEDEIITQELLRQTLESLKFEICGMATDAETALEEIQALKPDIAIIDIRVEGNKTGIWLGNQLTMPFIYLTAFSDSETIKKAIITKPINYLVKPFNTNDLYIAVELAINTIQNTAQIIVKEKNKNSVILEERILFAKKDDQYLTLYLKDSVKLIRSSISEFMKQVNSTSFLQVHRSYIINKNHVTGFDKKKITIANNNIPISKTYVKEVMDEISKSMHH</sequence>
<dbReference type="PROSITE" id="PS50110">
    <property type="entry name" value="RESPONSE_REGULATORY"/>
    <property type="match status" value="1"/>
</dbReference>
<accession>A0A0F9UP64</accession>
<dbReference type="SUPFAM" id="SSF52172">
    <property type="entry name" value="CheY-like"/>
    <property type="match status" value="1"/>
</dbReference>
<evidence type="ECO:0000313" key="3">
    <source>
        <dbReference type="EMBL" id="KKN89282.1"/>
    </source>
</evidence>
<dbReference type="GO" id="GO:0003677">
    <property type="term" value="F:DNA binding"/>
    <property type="evidence" value="ECO:0007669"/>
    <property type="project" value="InterPro"/>
</dbReference>
<feature type="domain" description="Response regulatory" evidence="1">
    <location>
        <begin position="3"/>
        <end position="114"/>
    </location>
</feature>
<evidence type="ECO:0008006" key="4">
    <source>
        <dbReference type="Google" id="ProtNLM"/>
    </source>
</evidence>
<dbReference type="Pfam" id="PF00072">
    <property type="entry name" value="Response_reg"/>
    <property type="match status" value="1"/>
</dbReference>
<reference evidence="3" key="1">
    <citation type="journal article" date="2015" name="Nature">
        <title>Complex archaea that bridge the gap between prokaryotes and eukaryotes.</title>
        <authorList>
            <person name="Spang A."/>
            <person name="Saw J.H."/>
            <person name="Jorgensen S.L."/>
            <person name="Zaremba-Niedzwiedzka K."/>
            <person name="Martijn J."/>
            <person name="Lind A.E."/>
            <person name="van Eijk R."/>
            <person name="Schleper C."/>
            <person name="Guy L."/>
            <person name="Ettema T.J."/>
        </authorList>
    </citation>
    <scope>NUCLEOTIDE SEQUENCE</scope>
</reference>
<name>A0A0F9UP64_9ZZZZ</name>
<dbReference type="AlphaFoldDB" id="A0A0F9UP64"/>
<organism evidence="3">
    <name type="scientific">marine sediment metagenome</name>
    <dbReference type="NCBI Taxonomy" id="412755"/>
    <lineage>
        <taxon>unclassified sequences</taxon>
        <taxon>metagenomes</taxon>
        <taxon>ecological metagenomes</taxon>
    </lineage>
</organism>
<dbReference type="PANTHER" id="PTHR43228:SF6">
    <property type="entry name" value="RESPONSE REGULATOR RECEIVER"/>
    <property type="match status" value="1"/>
</dbReference>
<dbReference type="Gene3D" id="2.40.50.1020">
    <property type="entry name" value="LytTr DNA-binding domain"/>
    <property type="match status" value="1"/>
</dbReference>
<dbReference type="SMART" id="SM00448">
    <property type="entry name" value="REC"/>
    <property type="match status" value="1"/>
</dbReference>
<protein>
    <recommendedName>
        <fullName evidence="4">Response regulatory domain-containing protein</fullName>
    </recommendedName>
</protein>
<dbReference type="InterPro" id="IPR011006">
    <property type="entry name" value="CheY-like_superfamily"/>
</dbReference>
<dbReference type="InterPro" id="IPR052048">
    <property type="entry name" value="ST_Response_Regulator"/>
</dbReference>
<gene>
    <name evidence="3" type="ORF">LCGC14_0239390</name>
</gene>
<dbReference type="SMART" id="SM00850">
    <property type="entry name" value="LytTR"/>
    <property type="match status" value="1"/>
</dbReference>
<dbReference type="PROSITE" id="PS50930">
    <property type="entry name" value="HTH_LYTTR"/>
    <property type="match status" value="1"/>
</dbReference>
<comment type="caution">
    <text evidence="3">The sequence shown here is derived from an EMBL/GenBank/DDBJ whole genome shotgun (WGS) entry which is preliminary data.</text>
</comment>
<dbReference type="GO" id="GO:0000160">
    <property type="term" value="P:phosphorelay signal transduction system"/>
    <property type="evidence" value="ECO:0007669"/>
    <property type="project" value="InterPro"/>
</dbReference>
<dbReference type="InterPro" id="IPR007492">
    <property type="entry name" value="LytTR_DNA-bd_dom"/>
</dbReference>
<dbReference type="EMBL" id="LAZR01000120">
    <property type="protein sequence ID" value="KKN89282.1"/>
    <property type="molecule type" value="Genomic_DNA"/>
</dbReference>
<proteinExistence type="predicted"/>
<dbReference type="PANTHER" id="PTHR43228">
    <property type="entry name" value="TWO-COMPONENT RESPONSE REGULATOR"/>
    <property type="match status" value="1"/>
</dbReference>
<feature type="domain" description="HTH LytTR-type" evidence="2">
    <location>
        <begin position="139"/>
        <end position="221"/>
    </location>
</feature>
<evidence type="ECO:0000259" key="1">
    <source>
        <dbReference type="PROSITE" id="PS50110"/>
    </source>
</evidence>
<dbReference type="Pfam" id="PF04397">
    <property type="entry name" value="LytTR"/>
    <property type="match status" value="1"/>
</dbReference>
<dbReference type="Gene3D" id="3.40.50.2300">
    <property type="match status" value="1"/>
</dbReference>
<dbReference type="InterPro" id="IPR001789">
    <property type="entry name" value="Sig_transdc_resp-reg_receiver"/>
</dbReference>
<evidence type="ECO:0000259" key="2">
    <source>
        <dbReference type="PROSITE" id="PS50930"/>
    </source>
</evidence>